<accession>A0A5C0AZM9</accession>
<dbReference type="EMBL" id="CP043046">
    <property type="protein sequence ID" value="QEI07064.1"/>
    <property type="molecule type" value="Genomic_DNA"/>
</dbReference>
<keyword evidence="2" id="KW-1185">Reference proteome</keyword>
<proteinExistence type="predicted"/>
<dbReference type="KEGG" id="pacr:FXN63_15365"/>
<evidence type="ECO:0000313" key="2">
    <source>
        <dbReference type="Proteomes" id="UP000325161"/>
    </source>
</evidence>
<organism evidence="1 2">
    <name type="scientific">Pigmentiphaga aceris</name>
    <dbReference type="NCBI Taxonomy" id="1940612"/>
    <lineage>
        <taxon>Bacteria</taxon>
        <taxon>Pseudomonadati</taxon>
        <taxon>Pseudomonadota</taxon>
        <taxon>Betaproteobacteria</taxon>
        <taxon>Burkholderiales</taxon>
        <taxon>Alcaligenaceae</taxon>
        <taxon>Pigmentiphaga</taxon>
    </lineage>
</organism>
<protein>
    <submittedName>
        <fullName evidence="1">Uncharacterized protein</fullName>
    </submittedName>
</protein>
<dbReference type="RefSeq" id="WP_148816111.1">
    <property type="nucleotide sequence ID" value="NZ_CP043046.1"/>
</dbReference>
<dbReference type="AlphaFoldDB" id="A0A5C0AZM9"/>
<evidence type="ECO:0000313" key="1">
    <source>
        <dbReference type="EMBL" id="QEI07064.1"/>
    </source>
</evidence>
<dbReference type="Proteomes" id="UP000325161">
    <property type="component" value="Chromosome"/>
</dbReference>
<gene>
    <name evidence="1" type="ORF">FXN63_15365</name>
</gene>
<name>A0A5C0AZM9_9BURK</name>
<dbReference type="OrthoDB" id="5866325at2"/>
<reference evidence="1 2" key="1">
    <citation type="submission" date="2019-08" db="EMBL/GenBank/DDBJ databases">
        <title>Amphibian skin-associated Pigmentiphaga: genome sequence and occurrence across geography and hosts.</title>
        <authorList>
            <person name="Bletz M.C."/>
            <person name="Bunk B."/>
            <person name="Sproeer C."/>
            <person name="Biwer P."/>
            <person name="Reiter S."/>
            <person name="Rabemananjara F.C.E."/>
            <person name="Schulz S."/>
            <person name="Overmann J."/>
            <person name="Vences M."/>
        </authorList>
    </citation>
    <scope>NUCLEOTIDE SEQUENCE [LARGE SCALE GENOMIC DNA]</scope>
    <source>
        <strain evidence="1 2">Mada1488</strain>
    </source>
</reference>
<sequence>MSLAAVCVTIGGCAGLPAMSTPTPRDRPFTPDQVAQSDTNRLATLAMQANLDSLYVLLDKFYRRNPREWRKSGATSHEAAIERVRTAIQNSQPLPELGNRRDIQILALALDESYTGDRVAAVIYGLANMLITAHGGKTEFFLLDSMNATHVSNAARNIEIAVWMLTRRHDREGKPWLISNEISEQGYNVSFEREFGKMVGRLDLLVDMLNERYQRAGINYAHSLLFLQFLPVR</sequence>